<dbReference type="InterPro" id="IPR006439">
    <property type="entry name" value="HAD-SF_hydro_IA"/>
</dbReference>
<dbReference type="Gene3D" id="1.10.150.660">
    <property type="match status" value="1"/>
</dbReference>
<dbReference type="SUPFAM" id="SSF56784">
    <property type="entry name" value="HAD-like"/>
    <property type="match status" value="1"/>
</dbReference>
<dbReference type="Gene3D" id="3.40.50.1000">
    <property type="entry name" value="HAD superfamily/HAD-like"/>
    <property type="match status" value="1"/>
</dbReference>
<dbReference type="SFLD" id="SFLDS00003">
    <property type="entry name" value="Haloacid_Dehalogenase"/>
    <property type="match status" value="1"/>
</dbReference>
<dbReference type="OMA" id="DTLCNTW"/>
<comment type="similarity">
    <text evidence="1">Belongs to the HAD-like hydrolase superfamily.</text>
</comment>
<dbReference type="RefSeq" id="WP_010980225.1">
    <property type="nucleotide sequence ID" value="NZ_BAABQO010000001.1"/>
</dbReference>
<comment type="caution">
    <text evidence="2">The sequence shown here is derived from an EMBL/GenBank/DDBJ whole genome shotgun (WGS) entry which is preliminary data.</text>
</comment>
<sequence>MRKIIFVDMGETLVSFSPKFHQPIYYFLVKKGYNVSEKKVFRTVYKLLGKDHFPDPILGGLSVLDYKELLSELNITPRKCLLEELKNIPLLSDKWELFEDSEPFLKKLKDENFKIVMITNSTRSVYRIVSDLGLDKYLDDIIASCDYGIMKPHPRIFRIAIEKHGKPILHVGDVYEIDYLGAIRAGISPVLLDRFNFYEDLKVNKVKNLFQLLGLIKNH</sequence>
<dbReference type="SFLD" id="SFLDG01129">
    <property type="entry name" value="C1.5:_HAD__Beta-PGM__Phosphata"/>
    <property type="match status" value="1"/>
</dbReference>
<dbReference type="InterPro" id="IPR023214">
    <property type="entry name" value="HAD_sf"/>
</dbReference>
<evidence type="ECO:0000313" key="3">
    <source>
        <dbReference type="Proteomes" id="UP000646844"/>
    </source>
</evidence>
<dbReference type="InterPro" id="IPR036412">
    <property type="entry name" value="HAD-like_sf"/>
</dbReference>
<evidence type="ECO:0000256" key="1">
    <source>
        <dbReference type="ARBA" id="ARBA00007958"/>
    </source>
</evidence>
<dbReference type="EMBL" id="DUJO01000003">
    <property type="protein sequence ID" value="HII72978.1"/>
    <property type="molecule type" value="Genomic_DNA"/>
</dbReference>
<dbReference type="Proteomes" id="UP000646844">
    <property type="component" value="Unassembled WGS sequence"/>
</dbReference>
<dbReference type="AlphaFoldDB" id="A0A832WDG8"/>
<dbReference type="InterPro" id="IPR051828">
    <property type="entry name" value="HAD-like_hydrolase_domain"/>
</dbReference>
<gene>
    <name evidence="2" type="ORF">HA332_00900</name>
</gene>
<name>A0A832WDG8_9CREN</name>
<proteinExistence type="inferred from homology"/>
<dbReference type="Pfam" id="PF00702">
    <property type="entry name" value="Hydrolase"/>
    <property type="match status" value="1"/>
</dbReference>
<dbReference type="GeneID" id="1460218"/>
<dbReference type="PANTHER" id="PTHR46191:SF2">
    <property type="entry name" value="HALOACID DEHALOGENASE-LIKE HYDROLASE DOMAIN-CONTAINING PROTEIN 3"/>
    <property type="match status" value="1"/>
</dbReference>
<accession>A0A832WDG8</accession>
<evidence type="ECO:0000313" key="2">
    <source>
        <dbReference type="EMBL" id="HII72978.1"/>
    </source>
</evidence>
<keyword evidence="2" id="KW-0378">Hydrolase</keyword>
<dbReference type="NCBIfam" id="TIGR01549">
    <property type="entry name" value="HAD-SF-IA-v1"/>
    <property type="match status" value="1"/>
</dbReference>
<organism evidence="2 3">
    <name type="scientific">Sulfurisphaera tokodaii</name>
    <dbReference type="NCBI Taxonomy" id="111955"/>
    <lineage>
        <taxon>Archaea</taxon>
        <taxon>Thermoproteota</taxon>
        <taxon>Thermoprotei</taxon>
        <taxon>Sulfolobales</taxon>
        <taxon>Sulfolobaceae</taxon>
        <taxon>Sulfurisphaera</taxon>
    </lineage>
</organism>
<dbReference type="PANTHER" id="PTHR46191">
    <property type="match status" value="1"/>
</dbReference>
<protein>
    <submittedName>
        <fullName evidence="2">HAD family hydrolase</fullName>
    </submittedName>
</protein>
<dbReference type="GO" id="GO:0016787">
    <property type="term" value="F:hydrolase activity"/>
    <property type="evidence" value="ECO:0007669"/>
    <property type="project" value="UniProtKB-KW"/>
</dbReference>
<reference evidence="2" key="1">
    <citation type="journal article" date="2020" name="bioRxiv">
        <title>A rank-normalized archaeal taxonomy based on genome phylogeny resolves widespread incomplete and uneven classifications.</title>
        <authorList>
            <person name="Rinke C."/>
            <person name="Chuvochina M."/>
            <person name="Mussig A.J."/>
            <person name="Chaumeil P.-A."/>
            <person name="Waite D.W."/>
            <person name="Whitman W.B."/>
            <person name="Parks D.H."/>
            <person name="Hugenholtz P."/>
        </authorList>
    </citation>
    <scope>NUCLEOTIDE SEQUENCE</scope>
    <source>
        <strain evidence="2">UBA8838</strain>
    </source>
</reference>